<proteinExistence type="predicted"/>
<protein>
    <submittedName>
        <fullName evidence="1">DNA-binding protein</fullName>
    </submittedName>
</protein>
<reference evidence="2" key="1">
    <citation type="submission" date="2018-05" db="EMBL/GenBank/DDBJ databases">
        <authorList>
            <person name="Du Z."/>
            <person name="Wang X."/>
        </authorList>
    </citation>
    <scope>NUCLEOTIDE SEQUENCE [LARGE SCALE GENOMIC DNA]</scope>
    <source>
        <strain evidence="2">WDS4C29</strain>
    </source>
</reference>
<dbReference type="EMBL" id="QETF01000012">
    <property type="protein sequence ID" value="PWG16576.1"/>
    <property type="molecule type" value="Genomic_DNA"/>
</dbReference>
<accession>A0A2V1P2P8</accession>
<dbReference type="InterPro" id="IPR009061">
    <property type="entry name" value="DNA-bd_dom_put_sf"/>
</dbReference>
<dbReference type="InterPro" id="IPR036388">
    <property type="entry name" value="WH-like_DNA-bd_sf"/>
</dbReference>
<keyword evidence="1" id="KW-0238">DNA-binding</keyword>
<evidence type="ECO:0000313" key="1">
    <source>
        <dbReference type="EMBL" id="PWG16576.1"/>
    </source>
</evidence>
<dbReference type="Gene3D" id="1.10.10.10">
    <property type="entry name" value="Winged helix-like DNA-binding domain superfamily/Winged helix DNA-binding domain"/>
    <property type="match status" value="1"/>
</dbReference>
<dbReference type="GO" id="GO:0003677">
    <property type="term" value="F:DNA binding"/>
    <property type="evidence" value="ECO:0007669"/>
    <property type="project" value="UniProtKB-KW"/>
</dbReference>
<gene>
    <name evidence="1" type="ORF">DFK10_11405</name>
</gene>
<dbReference type="SUPFAM" id="SSF46955">
    <property type="entry name" value="Putative DNA-binding domain"/>
    <property type="match status" value="1"/>
</dbReference>
<organism evidence="1 2">
    <name type="scientific">Salibaculum griseiflavum</name>
    <dbReference type="NCBI Taxonomy" id="1914409"/>
    <lineage>
        <taxon>Bacteria</taxon>
        <taxon>Pseudomonadati</taxon>
        <taxon>Pseudomonadota</taxon>
        <taxon>Alphaproteobacteria</taxon>
        <taxon>Rhodobacterales</taxon>
        <taxon>Roseobacteraceae</taxon>
        <taxon>Salibaculum</taxon>
    </lineage>
</organism>
<dbReference type="Proteomes" id="UP000245293">
    <property type="component" value="Unassembled WGS sequence"/>
</dbReference>
<dbReference type="OrthoDB" id="6059216at2"/>
<comment type="caution">
    <text evidence="1">The sequence shown here is derived from an EMBL/GenBank/DDBJ whole genome shotgun (WGS) entry which is preliminary data.</text>
</comment>
<keyword evidence="2" id="KW-1185">Reference proteome</keyword>
<evidence type="ECO:0000313" key="2">
    <source>
        <dbReference type="Proteomes" id="UP000245293"/>
    </source>
</evidence>
<sequence length="82" mass="9433">MPDQNLPPPARPAPLLSGMYTRQQLAIELGFTCDTLCRWEARQIGPPCTRIGRRVLYRRDAVEAWLLEQENARTNRARRGGR</sequence>
<name>A0A2V1P2P8_9RHOB</name>
<dbReference type="AlphaFoldDB" id="A0A2V1P2P8"/>